<dbReference type="Proteomes" id="UP000314294">
    <property type="component" value="Unassembled WGS sequence"/>
</dbReference>
<evidence type="ECO:0000313" key="2">
    <source>
        <dbReference type="Proteomes" id="UP000314294"/>
    </source>
</evidence>
<evidence type="ECO:0000313" key="1">
    <source>
        <dbReference type="EMBL" id="TNN63470.1"/>
    </source>
</evidence>
<gene>
    <name evidence="1" type="ORF">EYF80_026320</name>
</gene>
<proteinExistence type="predicted"/>
<accession>A0A4Z2HD80</accession>
<sequence>MSSPASASNLSVDTCQTSLDCLTFSTSASHSHFTVWYTDMTTSKQGQKGQKGLVVSCRQHEKQMCCEGKSNPH</sequence>
<dbReference type="EMBL" id="SRLO01000272">
    <property type="protein sequence ID" value="TNN63470.1"/>
    <property type="molecule type" value="Genomic_DNA"/>
</dbReference>
<organism evidence="1 2">
    <name type="scientific">Liparis tanakae</name>
    <name type="common">Tanaka's snailfish</name>
    <dbReference type="NCBI Taxonomy" id="230148"/>
    <lineage>
        <taxon>Eukaryota</taxon>
        <taxon>Metazoa</taxon>
        <taxon>Chordata</taxon>
        <taxon>Craniata</taxon>
        <taxon>Vertebrata</taxon>
        <taxon>Euteleostomi</taxon>
        <taxon>Actinopterygii</taxon>
        <taxon>Neopterygii</taxon>
        <taxon>Teleostei</taxon>
        <taxon>Neoteleostei</taxon>
        <taxon>Acanthomorphata</taxon>
        <taxon>Eupercaria</taxon>
        <taxon>Perciformes</taxon>
        <taxon>Cottioidei</taxon>
        <taxon>Cottales</taxon>
        <taxon>Liparidae</taxon>
        <taxon>Liparis</taxon>
    </lineage>
</organism>
<comment type="caution">
    <text evidence="1">The sequence shown here is derived from an EMBL/GenBank/DDBJ whole genome shotgun (WGS) entry which is preliminary data.</text>
</comment>
<name>A0A4Z2HD80_9TELE</name>
<keyword evidence="2" id="KW-1185">Reference proteome</keyword>
<dbReference type="AlphaFoldDB" id="A0A4Z2HD80"/>
<reference evidence="1 2" key="1">
    <citation type="submission" date="2019-03" db="EMBL/GenBank/DDBJ databases">
        <title>First draft genome of Liparis tanakae, snailfish: a comprehensive survey of snailfish specific genes.</title>
        <authorList>
            <person name="Kim W."/>
            <person name="Song I."/>
            <person name="Jeong J.-H."/>
            <person name="Kim D."/>
            <person name="Kim S."/>
            <person name="Ryu S."/>
            <person name="Song J.Y."/>
            <person name="Lee S.K."/>
        </authorList>
    </citation>
    <scope>NUCLEOTIDE SEQUENCE [LARGE SCALE GENOMIC DNA]</scope>
    <source>
        <tissue evidence="1">Muscle</tissue>
    </source>
</reference>
<protein>
    <submittedName>
        <fullName evidence="1">Uncharacterized protein</fullName>
    </submittedName>
</protein>